<evidence type="ECO:0000256" key="1">
    <source>
        <dbReference type="SAM" id="MobiDB-lite"/>
    </source>
</evidence>
<dbReference type="Gene3D" id="1.25.40.20">
    <property type="entry name" value="Ankyrin repeat-containing domain"/>
    <property type="match status" value="1"/>
</dbReference>
<protein>
    <recommendedName>
        <fullName evidence="3">Peptidase S8/S53 domain-containing protein</fullName>
    </recommendedName>
</protein>
<keyword evidence="2" id="KW-1133">Transmembrane helix</keyword>
<feature type="compositionally biased region" description="Basic and acidic residues" evidence="1">
    <location>
        <begin position="722"/>
        <end position="733"/>
    </location>
</feature>
<keyword evidence="2" id="KW-0812">Transmembrane</keyword>
<dbReference type="InterPro" id="IPR036770">
    <property type="entry name" value="Ankyrin_rpt-contain_sf"/>
</dbReference>
<evidence type="ECO:0000313" key="4">
    <source>
        <dbReference type="EMBL" id="KAK3395251.1"/>
    </source>
</evidence>
<feature type="region of interest" description="Disordered" evidence="1">
    <location>
        <begin position="650"/>
        <end position="684"/>
    </location>
</feature>
<evidence type="ECO:0000256" key="2">
    <source>
        <dbReference type="SAM" id="Phobius"/>
    </source>
</evidence>
<dbReference type="InterPro" id="IPR036852">
    <property type="entry name" value="Peptidase_S8/S53_dom_sf"/>
</dbReference>
<feature type="region of interest" description="Disordered" evidence="1">
    <location>
        <begin position="722"/>
        <end position="798"/>
    </location>
</feature>
<proteinExistence type="predicted"/>
<feature type="region of interest" description="Disordered" evidence="1">
    <location>
        <begin position="844"/>
        <end position="866"/>
    </location>
</feature>
<dbReference type="GO" id="GO:0006508">
    <property type="term" value="P:proteolysis"/>
    <property type="evidence" value="ECO:0007669"/>
    <property type="project" value="InterPro"/>
</dbReference>
<dbReference type="Proteomes" id="UP001285441">
    <property type="component" value="Unassembled WGS sequence"/>
</dbReference>
<feature type="compositionally biased region" description="Basic and acidic residues" evidence="1">
    <location>
        <begin position="741"/>
        <end position="750"/>
    </location>
</feature>
<dbReference type="SUPFAM" id="SSF48403">
    <property type="entry name" value="Ankyrin repeat"/>
    <property type="match status" value="1"/>
</dbReference>
<keyword evidence="2" id="KW-0472">Membrane</keyword>
<dbReference type="AlphaFoldDB" id="A0AAE0P8D1"/>
<evidence type="ECO:0000259" key="3">
    <source>
        <dbReference type="Pfam" id="PF00082"/>
    </source>
</evidence>
<feature type="domain" description="Peptidase S8/S53" evidence="3">
    <location>
        <begin position="896"/>
        <end position="1109"/>
    </location>
</feature>
<reference evidence="4" key="2">
    <citation type="submission" date="2023-06" db="EMBL/GenBank/DDBJ databases">
        <authorList>
            <consortium name="Lawrence Berkeley National Laboratory"/>
            <person name="Haridas S."/>
            <person name="Hensen N."/>
            <person name="Bonometti L."/>
            <person name="Westerberg I."/>
            <person name="Brannstrom I.O."/>
            <person name="Guillou S."/>
            <person name="Cros-Aarteil S."/>
            <person name="Calhoun S."/>
            <person name="Kuo A."/>
            <person name="Mondo S."/>
            <person name="Pangilinan J."/>
            <person name="Riley R."/>
            <person name="LaButti K."/>
            <person name="Andreopoulos B."/>
            <person name="Lipzen A."/>
            <person name="Chen C."/>
            <person name="Yanf M."/>
            <person name="Daum C."/>
            <person name="Ng V."/>
            <person name="Clum A."/>
            <person name="Steindorff A."/>
            <person name="Ohm R."/>
            <person name="Martin F."/>
            <person name="Silar P."/>
            <person name="Natvig D."/>
            <person name="Lalanne C."/>
            <person name="Gautier V."/>
            <person name="Ament-velasquez S.L."/>
            <person name="Kruys A."/>
            <person name="Hutchinson M.I."/>
            <person name="Powell A.J."/>
            <person name="Barry K."/>
            <person name="Miller A.N."/>
            <person name="Grigoriev I.V."/>
            <person name="Debuchy R."/>
            <person name="Gladieux P."/>
            <person name="Thoren M.H."/>
            <person name="Johannesson H."/>
        </authorList>
    </citation>
    <scope>NUCLEOTIDE SEQUENCE</scope>
    <source>
        <strain evidence="4">CBS 232.78</strain>
    </source>
</reference>
<sequence length="1183" mass="131890">MALRNRRVVRRQRARPNLPGRGGAARTGNDAQPPDDQSNASEDGDFIKSPDELRRDLLSNIENELQKGNHATSTQDLLSLYKDSEELKNCLVEPNGDYRTILHWIVMQVAFSGDNKHDAKRGMKAAKILVQLAMKCDETLIEMHDKQQETALMKAISSEKPKIAELAWCMFQYGKDTPSFRKAIAKTNRKGENCLHIAIIRNNFPIAKELIQIAENHVFRQRRNPEQDGSPLPGGRNTPLHDAVEYGRGVFEAAYCLNPDDQGGQCDNCQLLMTKFDEKSASATELVKSLVERCDQALKDKNANDESPYRYHLRTKKEYPKINNTPGSSSDSRYSLRRPGDGSMPPPATSNPLPYRPVTNSNPNARLHKQFCHKRPRDDAAKWMRRYLKEAAFTVGGFEDACGCFFGDEPDEDGRSQPFRPGHAIIPAAVDLYKMLVPYGTSILSHVDLKMDDDTTTTAGAVQTEETEATLESRDKASNEISSWNRRMKAVDEVFNMLRGQGVKTILKVTVKDNKHRPCSDKKIQECLKDFDVRYLDWNKRDLCIDIVHAACPNISELTLYWSGRGAVLIGWTASTGLCGLNKLSKVNINAYMGLEKHQDFLTSVESFRTEMIQTMFLMRWALNTAHARKIARADEQYWRLDLNQLKKEGEDTKQQTNEISSEGKQEGEGAASQNSDREVEEYRTDLEKCETNLAEARNRRRKLDLKVLRIAKTKQRLDDERRAKLFSDDDGKAPLTEGRGSGDTKRPTRENSTQSGKAEPGLSDTGLDADDSYDSATPSEDFADKDDEVFTKSPNSSSEKLFAVDADVIMDDDTDHDDDDDEQHKTYVTWGFKVEKGFLEGFPAGSDDGNADGPTSMSTRGTGSADSHRWLKAVRDFIKKAEELADTEDGNKNLIKVALLDDGVDIAQFQTRGGKLGSPGWPSVPPHSSENLWNCSERGHGTTMARLIQMVCPRVELFVAKLGGVDDVTKPDTAARAAEAVKWAMEKEVDIISMSWSLLKSADNDKGIEKLKTMVERAAGKNIIMYCAAADTLGPYAVPDIKLYPHSADTEHIRIVGSSQEDGEKSKFVDETQVDYLFPGEDIPELNGQRGGSSAATAVATGFAALLLWCFGTTISGGVHRDMADPGRMHDVFESLKTIDGKKWVNVTKVLKTEHTASNTVRKVVEYCKSVGVVGPRRTPKR</sequence>
<gene>
    <name evidence="4" type="ORF">B0H63DRAFT_533929</name>
</gene>
<keyword evidence="5" id="KW-1185">Reference proteome</keyword>
<dbReference type="GO" id="GO:0004252">
    <property type="term" value="F:serine-type endopeptidase activity"/>
    <property type="evidence" value="ECO:0007669"/>
    <property type="project" value="InterPro"/>
</dbReference>
<dbReference type="InterPro" id="IPR000209">
    <property type="entry name" value="Peptidase_S8/S53_dom"/>
</dbReference>
<reference evidence="4" key="1">
    <citation type="journal article" date="2023" name="Mol. Phylogenet. Evol.">
        <title>Genome-scale phylogeny and comparative genomics of the fungal order Sordariales.</title>
        <authorList>
            <person name="Hensen N."/>
            <person name="Bonometti L."/>
            <person name="Westerberg I."/>
            <person name="Brannstrom I.O."/>
            <person name="Guillou S."/>
            <person name="Cros-Aarteil S."/>
            <person name="Calhoun S."/>
            <person name="Haridas S."/>
            <person name="Kuo A."/>
            <person name="Mondo S."/>
            <person name="Pangilinan J."/>
            <person name="Riley R."/>
            <person name="LaButti K."/>
            <person name="Andreopoulos B."/>
            <person name="Lipzen A."/>
            <person name="Chen C."/>
            <person name="Yan M."/>
            <person name="Daum C."/>
            <person name="Ng V."/>
            <person name="Clum A."/>
            <person name="Steindorff A."/>
            <person name="Ohm R.A."/>
            <person name="Martin F."/>
            <person name="Silar P."/>
            <person name="Natvig D.O."/>
            <person name="Lalanne C."/>
            <person name="Gautier V."/>
            <person name="Ament-Velasquez S.L."/>
            <person name="Kruys A."/>
            <person name="Hutchinson M.I."/>
            <person name="Powell A.J."/>
            <person name="Barry K."/>
            <person name="Miller A.N."/>
            <person name="Grigoriev I.V."/>
            <person name="Debuchy R."/>
            <person name="Gladieux P."/>
            <person name="Hiltunen Thoren M."/>
            <person name="Johannesson H."/>
        </authorList>
    </citation>
    <scope>NUCLEOTIDE SEQUENCE</scope>
    <source>
        <strain evidence="4">CBS 232.78</strain>
    </source>
</reference>
<feature type="compositionally biased region" description="Polar residues" evidence="1">
    <location>
        <begin position="322"/>
        <end position="333"/>
    </location>
</feature>
<feature type="region of interest" description="Disordered" evidence="1">
    <location>
        <begin position="1"/>
        <end position="48"/>
    </location>
</feature>
<dbReference type="Gene3D" id="3.40.50.200">
    <property type="entry name" value="Peptidase S8/S53 domain"/>
    <property type="match status" value="1"/>
</dbReference>
<feature type="compositionally biased region" description="Basic residues" evidence="1">
    <location>
        <begin position="1"/>
        <end position="14"/>
    </location>
</feature>
<dbReference type="SUPFAM" id="SSF52743">
    <property type="entry name" value="Subtilisin-like"/>
    <property type="match status" value="1"/>
</dbReference>
<accession>A0AAE0P8D1</accession>
<organism evidence="4 5">
    <name type="scientific">Podospora didyma</name>
    <dbReference type="NCBI Taxonomy" id="330526"/>
    <lineage>
        <taxon>Eukaryota</taxon>
        <taxon>Fungi</taxon>
        <taxon>Dikarya</taxon>
        <taxon>Ascomycota</taxon>
        <taxon>Pezizomycotina</taxon>
        <taxon>Sordariomycetes</taxon>
        <taxon>Sordariomycetidae</taxon>
        <taxon>Sordariales</taxon>
        <taxon>Podosporaceae</taxon>
        <taxon>Podospora</taxon>
    </lineage>
</organism>
<feature type="transmembrane region" description="Helical" evidence="2">
    <location>
        <begin position="1096"/>
        <end position="1120"/>
    </location>
</feature>
<dbReference type="EMBL" id="JAULSW010000001">
    <property type="protein sequence ID" value="KAK3395251.1"/>
    <property type="molecule type" value="Genomic_DNA"/>
</dbReference>
<feature type="compositionally biased region" description="Polar residues" evidence="1">
    <location>
        <begin position="854"/>
        <end position="866"/>
    </location>
</feature>
<dbReference type="Pfam" id="PF00082">
    <property type="entry name" value="Peptidase_S8"/>
    <property type="match status" value="1"/>
</dbReference>
<evidence type="ECO:0000313" key="5">
    <source>
        <dbReference type="Proteomes" id="UP001285441"/>
    </source>
</evidence>
<comment type="caution">
    <text evidence="4">The sequence shown here is derived from an EMBL/GenBank/DDBJ whole genome shotgun (WGS) entry which is preliminary data.</text>
</comment>
<name>A0AAE0P8D1_9PEZI</name>
<feature type="region of interest" description="Disordered" evidence="1">
    <location>
        <begin position="301"/>
        <end position="371"/>
    </location>
</feature>